<name>A0A0F4V6J3_PSEFL</name>
<evidence type="ECO:0000313" key="2">
    <source>
        <dbReference type="Proteomes" id="UP000033400"/>
    </source>
</evidence>
<dbReference type="PATRIC" id="fig|294.133.peg.3233"/>
<dbReference type="Proteomes" id="UP000033400">
    <property type="component" value="Unassembled WGS sequence"/>
</dbReference>
<accession>A0A0F4V6J3</accession>
<evidence type="ECO:0000313" key="1">
    <source>
        <dbReference type="EMBL" id="KJZ64379.1"/>
    </source>
</evidence>
<protein>
    <submittedName>
        <fullName evidence="1">Uncharacterized protein</fullName>
    </submittedName>
</protein>
<organism evidence="1 2">
    <name type="scientific">Pseudomonas fluorescens</name>
    <dbReference type="NCBI Taxonomy" id="294"/>
    <lineage>
        <taxon>Bacteria</taxon>
        <taxon>Pseudomonadati</taxon>
        <taxon>Pseudomonadota</taxon>
        <taxon>Gammaproteobacteria</taxon>
        <taxon>Pseudomonadales</taxon>
        <taxon>Pseudomonadaceae</taxon>
        <taxon>Pseudomonas</taxon>
    </lineage>
</organism>
<proteinExistence type="predicted"/>
<dbReference type="EMBL" id="LACH01000039">
    <property type="protein sequence ID" value="KJZ64379.1"/>
    <property type="molecule type" value="Genomic_DNA"/>
</dbReference>
<sequence>MRSELEFQVWRLVQKLFDAPAFERLIQEAVDSYKSAPGLDPLVRLHASHIGLLGAQILRKVLRHHDADVGLTDNYVEIRSRLKTHIAYHLQWHLMKNGHAIDEMKEDHLSKDLGL</sequence>
<dbReference type="AlphaFoldDB" id="A0A0F4V6J3"/>
<dbReference type="OrthoDB" id="6902589at2"/>
<reference evidence="1 2" key="1">
    <citation type="submission" date="2015-03" db="EMBL/GenBank/DDBJ databases">
        <title>Comparative genomics of Pseudomonas insights into diversity of traits involved in vanlence and defense.</title>
        <authorList>
            <person name="Qin Y."/>
        </authorList>
    </citation>
    <scope>NUCLEOTIDE SEQUENCE [LARGE SCALE GENOMIC DNA]</scope>
    <source>
        <strain evidence="1 2">H24</strain>
    </source>
</reference>
<gene>
    <name evidence="1" type="ORF">VD17_18055</name>
</gene>
<comment type="caution">
    <text evidence="1">The sequence shown here is derived from an EMBL/GenBank/DDBJ whole genome shotgun (WGS) entry which is preliminary data.</text>
</comment>
<dbReference type="RefSeq" id="WP_046054961.1">
    <property type="nucleotide sequence ID" value="NZ_LACH01000039.1"/>
</dbReference>